<dbReference type="GO" id="GO:0017056">
    <property type="term" value="F:structural constituent of nuclear pore"/>
    <property type="evidence" value="ECO:0007669"/>
    <property type="project" value="InterPro"/>
</dbReference>
<reference evidence="10" key="1">
    <citation type="submission" date="2015-06" db="EMBL/GenBank/DDBJ databases">
        <title>Expansion of signal transduction pathways in fungi by whole-genome duplication.</title>
        <authorList>
            <consortium name="DOE Joint Genome Institute"/>
            <person name="Corrochano L.M."/>
            <person name="Kuo A."/>
            <person name="Marcet-Houben M."/>
            <person name="Polaino S."/>
            <person name="Salamov A."/>
            <person name="Villalobos J.M."/>
            <person name="Alvarez M.I."/>
            <person name="Avalos J."/>
            <person name="Benito E.P."/>
            <person name="Benoit I."/>
            <person name="Burger G."/>
            <person name="Camino L.P."/>
            <person name="Canovas D."/>
            <person name="Cerda-Olmedo E."/>
            <person name="Cheng J.-F."/>
            <person name="Dominguez A."/>
            <person name="Elias M."/>
            <person name="Eslava A.P."/>
            <person name="Glaser F."/>
            <person name="Grimwood J."/>
            <person name="Gutierrez G."/>
            <person name="Heitman J."/>
            <person name="Henrissat B."/>
            <person name="Iturriaga E.A."/>
            <person name="Lang B.F."/>
            <person name="Lavin J.L."/>
            <person name="Lee S."/>
            <person name="Li W."/>
            <person name="Lindquist E."/>
            <person name="Lopez-Garcia S."/>
            <person name="Luque E.M."/>
            <person name="Marcos A.T."/>
            <person name="Martin J."/>
            <person name="McCluskey K."/>
            <person name="Medina H.R."/>
            <person name="Miralles-Duran A."/>
            <person name="Miyazaki A."/>
            <person name="Munoz-Torres E."/>
            <person name="Oguiza J.A."/>
            <person name="Ohm R."/>
            <person name="Olmedo M."/>
            <person name="Orejas M."/>
            <person name="Ortiz-Castellanos L."/>
            <person name="Pisabarro A.G."/>
            <person name="Rodriguez-Romero J."/>
            <person name="Ruiz-Herrera J."/>
            <person name="Ruiz-Vazquez R."/>
            <person name="Sanz C."/>
            <person name="Schackwitz W."/>
            <person name="Schmutz J."/>
            <person name="Shahriari M."/>
            <person name="Shelest E."/>
            <person name="Silva-Franco F."/>
            <person name="Soanes D."/>
            <person name="Syed K."/>
            <person name="Tagua V.G."/>
            <person name="Talbot N.J."/>
            <person name="Thon M."/>
            <person name="De vries R.P."/>
            <person name="Wiebenga A."/>
            <person name="Yadav J.S."/>
            <person name="Braun E.L."/>
            <person name="Baker S."/>
            <person name="Garre V."/>
            <person name="Horwitz B."/>
            <person name="Torres-Martinez S."/>
            <person name="Idnurm A."/>
            <person name="Herrera-Estrella A."/>
            <person name="Gabaldon T."/>
            <person name="Grigoriev I.V."/>
        </authorList>
    </citation>
    <scope>NUCLEOTIDE SEQUENCE [LARGE SCALE GENOMIC DNA]</scope>
    <source>
        <strain evidence="10">NRRL 1555(-)</strain>
    </source>
</reference>
<feature type="coiled-coil region" evidence="8">
    <location>
        <begin position="756"/>
        <end position="844"/>
    </location>
</feature>
<keyword evidence="5" id="KW-0811">Translocation</keyword>
<evidence type="ECO:0000256" key="8">
    <source>
        <dbReference type="SAM" id="Coils"/>
    </source>
</evidence>
<sequence>MGFALPDGWIERLGDHPIFDQTNSTKSNISSQREGVTFLNNQEKCIAMTKTNDLIVAVDSEIRILNLNLVKEAWLQEAHDNDNAPPTDKEWLWQVPYRILDTPDINFPINSITPNDNGRLLAVAGLESLAAIALPREGFCTVTKGLDYKRELHCRTMRIGRRYFDEASTSVLKVAWHPLSEFHSHLVVLSGDSMLRMFDVSKDIEEAEQSFDLSPLSRKKPSKFKGFSFSEYMGPSEEAVSFSLGGDSNKDGGWEAFTVYFALRNGHVYALCPVLPYASVVKREHMETLGCVADAKMKMLLSKGKTFDQLDDDHQALYYLQQLHYQWLDEMLKSTVVDRQNHPSLVDRSMINIQSNKCSLPFTVKRQGPFLTGGNFDGVLDINTAQISDIQFIKSKASDILVVACTDGSVRNFLLGTQVDPQWLMPVQNNPRYPWQAKLGEFLSSTDVLPKMALYESIKLNKNIQGHTRMNIVVDPIYPDTYYVYHNRGVHIVLMKQWIDLLAEMNATFSKGGNKKDVGDSLQKWATNKSGSSTRCLVDSSPYKRGESVPIIGLCIVTDIYLSHCLFALSATYSLLSVEVGNRRLVSIEKGSLVSKAVESQLRDAVEDRKGGEDGYTCILSLPPFEVPKSLQALQQLPNQSKVVIPASMGGNKKIIVNEETLRFFNKSAEKLQTDIRTIVKAGEETEKRMALQQIELRQQVVMAQLIDKKLEDIQTKMDQVRKVKLEQAMKQYAKLSMQIDTILAHNILSYQPERSEEEKQLLEKLRQDRKKVQGKSGYIARTNKLLKEVEKLKEKLPQKKTEQPILYTNTLSSTQLTSLKHDLDDQKHRMNDMTKRINSLMEKLTVV</sequence>
<dbReference type="GO" id="GO:0000055">
    <property type="term" value="P:ribosomal large subunit export from nucleus"/>
    <property type="evidence" value="ECO:0007669"/>
    <property type="project" value="InterPro"/>
</dbReference>
<evidence type="ECO:0000256" key="7">
    <source>
        <dbReference type="ARBA" id="ARBA00023242"/>
    </source>
</evidence>
<dbReference type="PANTHER" id="PTHR13257">
    <property type="entry name" value="NUCLEOPORIN NUP84-RELATED"/>
    <property type="match status" value="1"/>
</dbReference>
<dbReference type="InterPro" id="IPR036322">
    <property type="entry name" value="WD40_repeat_dom_sf"/>
</dbReference>
<dbReference type="Pfam" id="PF10168">
    <property type="entry name" value="Nup88"/>
    <property type="match status" value="2"/>
</dbReference>
<evidence type="ECO:0000256" key="6">
    <source>
        <dbReference type="ARBA" id="ARBA00023132"/>
    </source>
</evidence>
<evidence type="ECO:0000256" key="1">
    <source>
        <dbReference type="ARBA" id="ARBA00004567"/>
    </source>
</evidence>
<keyword evidence="2" id="KW-0813">Transport</keyword>
<dbReference type="GO" id="GO:0005643">
    <property type="term" value="C:nuclear pore"/>
    <property type="evidence" value="ECO:0007669"/>
    <property type="project" value="UniProtKB-SubCell"/>
</dbReference>
<dbReference type="FunCoup" id="A0A162Q881">
    <property type="interactions" value="23"/>
</dbReference>
<dbReference type="EMBL" id="KV440971">
    <property type="protein sequence ID" value="OAD80926.1"/>
    <property type="molecule type" value="Genomic_DNA"/>
</dbReference>
<dbReference type="GO" id="GO:0006406">
    <property type="term" value="P:mRNA export from nucleus"/>
    <property type="evidence" value="ECO:0007669"/>
    <property type="project" value="TreeGrafter"/>
</dbReference>
<dbReference type="SUPFAM" id="SSF50978">
    <property type="entry name" value="WD40 repeat-like"/>
    <property type="match status" value="1"/>
</dbReference>
<dbReference type="GeneID" id="29004103"/>
<keyword evidence="8" id="KW-0175">Coiled coil</keyword>
<evidence type="ECO:0000256" key="2">
    <source>
        <dbReference type="ARBA" id="ARBA00022448"/>
    </source>
</evidence>
<dbReference type="GO" id="GO:0000056">
    <property type="term" value="P:ribosomal small subunit export from nucleus"/>
    <property type="evidence" value="ECO:0007669"/>
    <property type="project" value="InterPro"/>
</dbReference>
<dbReference type="AlphaFoldDB" id="A0A162Q881"/>
<dbReference type="Proteomes" id="UP000077315">
    <property type="component" value="Unassembled WGS sequence"/>
</dbReference>
<accession>A0A162Q881</accession>
<dbReference type="VEuPathDB" id="FungiDB:PHYBLDRAFT_76884"/>
<name>A0A162Q881_PHYB8</name>
<proteinExistence type="predicted"/>
<dbReference type="RefSeq" id="XP_018298966.1">
    <property type="nucleotide sequence ID" value="XM_018443197.1"/>
</dbReference>
<evidence type="ECO:0000256" key="5">
    <source>
        <dbReference type="ARBA" id="ARBA00023010"/>
    </source>
</evidence>
<gene>
    <name evidence="9" type="ORF">PHYBLDRAFT_76884</name>
</gene>
<organism evidence="9 10">
    <name type="scientific">Phycomyces blakesleeanus (strain ATCC 8743b / DSM 1359 / FGSC 10004 / NBRC 33097 / NRRL 1555)</name>
    <dbReference type="NCBI Taxonomy" id="763407"/>
    <lineage>
        <taxon>Eukaryota</taxon>
        <taxon>Fungi</taxon>
        <taxon>Fungi incertae sedis</taxon>
        <taxon>Mucoromycota</taxon>
        <taxon>Mucoromycotina</taxon>
        <taxon>Mucoromycetes</taxon>
        <taxon>Mucorales</taxon>
        <taxon>Phycomycetaceae</taxon>
        <taxon>Phycomyces</taxon>
    </lineage>
</organism>
<evidence type="ECO:0000313" key="10">
    <source>
        <dbReference type="Proteomes" id="UP000077315"/>
    </source>
</evidence>
<keyword evidence="3" id="KW-0509">mRNA transport</keyword>
<dbReference type="InterPro" id="IPR019321">
    <property type="entry name" value="Nucleoporin_Nup88"/>
</dbReference>
<dbReference type="STRING" id="763407.A0A162Q881"/>
<dbReference type="GO" id="GO:0006606">
    <property type="term" value="P:protein import into nucleus"/>
    <property type="evidence" value="ECO:0007669"/>
    <property type="project" value="TreeGrafter"/>
</dbReference>
<evidence type="ECO:0000256" key="3">
    <source>
        <dbReference type="ARBA" id="ARBA00022816"/>
    </source>
</evidence>
<keyword evidence="10" id="KW-1185">Reference proteome</keyword>
<keyword evidence="6" id="KW-0906">Nuclear pore complex</keyword>
<dbReference type="InterPro" id="IPR037700">
    <property type="entry name" value="NUP88/NUP82"/>
</dbReference>
<protein>
    <recommendedName>
        <fullName evidence="11">Nuclear pore complex protein Nup88</fullName>
    </recommendedName>
</protein>
<evidence type="ECO:0000256" key="4">
    <source>
        <dbReference type="ARBA" id="ARBA00022927"/>
    </source>
</evidence>
<evidence type="ECO:0000313" key="9">
    <source>
        <dbReference type="EMBL" id="OAD80926.1"/>
    </source>
</evidence>
<evidence type="ECO:0008006" key="11">
    <source>
        <dbReference type="Google" id="ProtNLM"/>
    </source>
</evidence>
<keyword evidence="7" id="KW-0539">Nucleus</keyword>
<dbReference type="OrthoDB" id="341482at2759"/>
<comment type="subcellular location">
    <subcellularLocation>
        <location evidence="1">Nucleus</location>
        <location evidence="1">Nuclear pore complex</location>
    </subcellularLocation>
</comment>
<keyword evidence="4" id="KW-0653">Protein transport</keyword>
<dbReference type="InParanoid" id="A0A162Q881"/>
<dbReference type="PANTHER" id="PTHR13257:SF0">
    <property type="entry name" value="NUCLEAR PORE COMPLEX PROTEIN NUP88"/>
    <property type="match status" value="1"/>
</dbReference>